<reference evidence="2 3" key="1">
    <citation type="submission" date="2020-08" db="EMBL/GenBank/DDBJ databases">
        <title>Genomic Encyclopedia of Type Strains, Phase IV (KMG-V): Genome sequencing to study the core and pangenomes of soil and plant-associated prokaryotes.</title>
        <authorList>
            <person name="Whitman W."/>
        </authorList>
    </citation>
    <scope>NUCLEOTIDE SEQUENCE [LARGE SCALE GENOMIC DNA]</scope>
    <source>
        <strain evidence="2 3">X5P3</strain>
    </source>
</reference>
<dbReference type="PANTHER" id="PTHR43792:SF13">
    <property type="entry name" value="ACETYLTRANSFERASE"/>
    <property type="match status" value="1"/>
</dbReference>
<dbReference type="RefSeq" id="WP_184252515.1">
    <property type="nucleotide sequence ID" value="NZ_JACHIO010000001.1"/>
</dbReference>
<protein>
    <submittedName>
        <fullName evidence="2">RimJ/RimL family protein N-acetyltransferase</fullName>
    </submittedName>
</protein>
<accession>A0A7W7ZLA3</accession>
<evidence type="ECO:0000313" key="2">
    <source>
        <dbReference type="EMBL" id="MBB5062002.1"/>
    </source>
</evidence>
<dbReference type="PROSITE" id="PS51186">
    <property type="entry name" value="GNAT"/>
    <property type="match status" value="1"/>
</dbReference>
<sequence>MIGLLRSLLGVPELKTARLRLVAMTPAMLEADAARDSSLEGLIHAEVTPEWPPVEWETYVLATIFSHSAASPSSLGWRRYTLLPMENGRRRLIGCVGGFPKADGVVEIGYSTLPSFQRRGFGSEAASALVEWLLQQDGIRAVTAQAYCGKVESIKVMERCGMVYVGEGDEPGTVRYRRER</sequence>
<dbReference type="InterPro" id="IPR016181">
    <property type="entry name" value="Acyl_CoA_acyltransferase"/>
</dbReference>
<evidence type="ECO:0000259" key="1">
    <source>
        <dbReference type="PROSITE" id="PS51186"/>
    </source>
</evidence>
<dbReference type="SUPFAM" id="SSF55729">
    <property type="entry name" value="Acyl-CoA N-acyltransferases (Nat)"/>
    <property type="match status" value="1"/>
</dbReference>
<comment type="caution">
    <text evidence="2">The sequence shown here is derived from an EMBL/GenBank/DDBJ whole genome shotgun (WGS) entry which is preliminary data.</text>
</comment>
<dbReference type="Gene3D" id="3.40.630.30">
    <property type="match status" value="1"/>
</dbReference>
<gene>
    <name evidence="2" type="ORF">HDF15_000327</name>
</gene>
<dbReference type="Proteomes" id="UP000584867">
    <property type="component" value="Unassembled WGS sequence"/>
</dbReference>
<dbReference type="PANTHER" id="PTHR43792">
    <property type="entry name" value="GNAT FAMILY, PUTATIVE (AFU_ORTHOLOGUE AFUA_3G00765)-RELATED-RELATED"/>
    <property type="match status" value="1"/>
</dbReference>
<evidence type="ECO:0000313" key="3">
    <source>
        <dbReference type="Proteomes" id="UP000584867"/>
    </source>
</evidence>
<name>A0A7W7ZLA3_9BACT</name>
<dbReference type="GO" id="GO:0016747">
    <property type="term" value="F:acyltransferase activity, transferring groups other than amino-acyl groups"/>
    <property type="evidence" value="ECO:0007669"/>
    <property type="project" value="InterPro"/>
</dbReference>
<keyword evidence="2" id="KW-0808">Transferase</keyword>
<organism evidence="2 3">
    <name type="scientific">Granulicella mallensis</name>
    <dbReference type="NCBI Taxonomy" id="940614"/>
    <lineage>
        <taxon>Bacteria</taxon>
        <taxon>Pseudomonadati</taxon>
        <taxon>Acidobacteriota</taxon>
        <taxon>Terriglobia</taxon>
        <taxon>Terriglobales</taxon>
        <taxon>Acidobacteriaceae</taxon>
        <taxon>Granulicella</taxon>
    </lineage>
</organism>
<dbReference type="EMBL" id="JACHIO010000001">
    <property type="protein sequence ID" value="MBB5062002.1"/>
    <property type="molecule type" value="Genomic_DNA"/>
</dbReference>
<dbReference type="InterPro" id="IPR051531">
    <property type="entry name" value="N-acetyltransferase"/>
</dbReference>
<dbReference type="CDD" id="cd04301">
    <property type="entry name" value="NAT_SF"/>
    <property type="match status" value="1"/>
</dbReference>
<feature type="domain" description="N-acetyltransferase" evidence="1">
    <location>
        <begin position="37"/>
        <end position="180"/>
    </location>
</feature>
<dbReference type="Pfam" id="PF13302">
    <property type="entry name" value="Acetyltransf_3"/>
    <property type="match status" value="1"/>
</dbReference>
<dbReference type="AlphaFoldDB" id="A0A7W7ZLA3"/>
<dbReference type="InterPro" id="IPR000182">
    <property type="entry name" value="GNAT_dom"/>
</dbReference>
<proteinExistence type="predicted"/>